<dbReference type="InterPro" id="IPR025064">
    <property type="entry name" value="DUF4005"/>
</dbReference>
<comment type="caution">
    <text evidence="6">The sequence shown here is derived from an EMBL/GenBank/DDBJ whole genome shotgun (WGS) entry which is preliminary data.</text>
</comment>
<feature type="region of interest" description="Disordered" evidence="4">
    <location>
        <begin position="346"/>
        <end position="380"/>
    </location>
</feature>
<feature type="compositionally biased region" description="Basic and acidic residues" evidence="4">
    <location>
        <begin position="23"/>
        <end position="41"/>
    </location>
</feature>
<proteinExistence type="inferred from homology"/>
<evidence type="ECO:0000256" key="2">
    <source>
        <dbReference type="ARBA" id="ARBA00024341"/>
    </source>
</evidence>
<feature type="region of interest" description="Disordered" evidence="4">
    <location>
        <begin position="291"/>
        <end position="318"/>
    </location>
</feature>
<feature type="compositionally biased region" description="Basic and acidic residues" evidence="4">
    <location>
        <begin position="229"/>
        <end position="256"/>
    </location>
</feature>
<evidence type="ECO:0000313" key="6">
    <source>
        <dbReference type="EMBL" id="CAK9170348.1"/>
    </source>
</evidence>
<dbReference type="AlphaFoldDB" id="A0ABC8TLL0"/>
<evidence type="ECO:0000313" key="7">
    <source>
        <dbReference type="Proteomes" id="UP001642360"/>
    </source>
</evidence>
<dbReference type="Proteomes" id="UP001642360">
    <property type="component" value="Unassembled WGS sequence"/>
</dbReference>
<evidence type="ECO:0000256" key="4">
    <source>
        <dbReference type="SAM" id="MobiDB-lite"/>
    </source>
</evidence>
<dbReference type="InterPro" id="IPR000048">
    <property type="entry name" value="IQ_motif_EF-hand-BS"/>
</dbReference>
<evidence type="ECO:0000256" key="3">
    <source>
        <dbReference type="ARBA" id="ARBA00024378"/>
    </source>
</evidence>
<dbReference type="PROSITE" id="PS50096">
    <property type="entry name" value="IQ"/>
    <property type="match status" value="2"/>
</dbReference>
<gene>
    <name evidence="6" type="ORF">ILEXP_LOCUS39830</name>
</gene>
<comment type="similarity">
    <text evidence="2">Belongs to the IQD family.</text>
</comment>
<keyword evidence="7" id="KW-1185">Reference proteome</keyword>
<feature type="domain" description="DUF4005" evidence="5">
    <location>
        <begin position="296"/>
        <end position="393"/>
    </location>
</feature>
<keyword evidence="1" id="KW-0112">Calmodulin-binding</keyword>
<feature type="compositionally biased region" description="Polar residues" evidence="4">
    <location>
        <begin position="306"/>
        <end position="318"/>
    </location>
</feature>
<comment type="subunit">
    <text evidence="3">Binds to multiple calmodulin (CaM) in the presence of Ca(2+) and CaM-like proteins.</text>
</comment>
<dbReference type="SMART" id="SM00015">
    <property type="entry name" value="IQ"/>
    <property type="match status" value="2"/>
</dbReference>
<protein>
    <recommendedName>
        <fullName evidence="5">DUF4005 domain-containing protein</fullName>
    </recommendedName>
</protein>
<dbReference type="EMBL" id="CAUOFW020005480">
    <property type="protein sequence ID" value="CAK9170348.1"/>
    <property type="molecule type" value="Genomic_DNA"/>
</dbReference>
<sequence length="449" mass="50594">MGKKGGTSWLTAVKKAFRSPTKANEKNSSRRREEHEQEEGKKRRWMFRKPTNNTQQSQTKVTTHSTPEEPMLVAEQRHAIAVAAAAAIVIQTAFRGYLARRALRALKGLVKLQALVRGQNVRKQAKMTLKCMQALLRVQARVRDQRTSARLSHDAGRESLFAETNDLWESRYLQDIHGSMVSCFPEFPTFHSTYEIKNARDGNEVEERTNRLDRWMVTKQWESNSRASTDMKWESNSRASTDMKRENKSRASIDRRDPIKPLKSTYLALTLLIQLTIFEEHNIKVTTKTTYPISSSPRCLKEDKSYSTANSPSLRSTPHFNGSGCHYTTWANEGGGTAAMPNYMAATKSAKARVRSQSAPRQRPSTPERERGGSAKKRLSYPVPEQPYIGAANDCSSFSQNLSCSSFKSVQAGYGGMEQQSRRSCYTDSIGGEISPCSTSTTALTRWLR</sequence>
<accession>A0ABC8TLL0</accession>
<organism evidence="6 7">
    <name type="scientific">Ilex paraguariensis</name>
    <name type="common">yerba mate</name>
    <dbReference type="NCBI Taxonomy" id="185542"/>
    <lineage>
        <taxon>Eukaryota</taxon>
        <taxon>Viridiplantae</taxon>
        <taxon>Streptophyta</taxon>
        <taxon>Embryophyta</taxon>
        <taxon>Tracheophyta</taxon>
        <taxon>Spermatophyta</taxon>
        <taxon>Magnoliopsida</taxon>
        <taxon>eudicotyledons</taxon>
        <taxon>Gunneridae</taxon>
        <taxon>Pentapetalae</taxon>
        <taxon>asterids</taxon>
        <taxon>campanulids</taxon>
        <taxon>Aquifoliales</taxon>
        <taxon>Aquifoliaceae</taxon>
        <taxon>Ilex</taxon>
    </lineage>
</organism>
<dbReference type="PANTHER" id="PTHR32295">
    <property type="entry name" value="IQ-DOMAIN 5-RELATED"/>
    <property type="match status" value="1"/>
</dbReference>
<evidence type="ECO:0000259" key="5">
    <source>
        <dbReference type="Pfam" id="PF13178"/>
    </source>
</evidence>
<dbReference type="Pfam" id="PF00612">
    <property type="entry name" value="IQ"/>
    <property type="match status" value="1"/>
</dbReference>
<feature type="region of interest" description="Disordered" evidence="4">
    <location>
        <begin position="226"/>
        <end position="256"/>
    </location>
</feature>
<evidence type="ECO:0000256" key="1">
    <source>
        <dbReference type="ARBA" id="ARBA00022860"/>
    </source>
</evidence>
<feature type="compositionally biased region" description="Polar residues" evidence="4">
    <location>
        <begin position="50"/>
        <end position="65"/>
    </location>
</feature>
<reference evidence="6 7" key="1">
    <citation type="submission" date="2024-02" db="EMBL/GenBank/DDBJ databases">
        <authorList>
            <person name="Vignale AGUSTIN F."/>
            <person name="Sosa J E."/>
            <person name="Modenutti C."/>
        </authorList>
    </citation>
    <scope>NUCLEOTIDE SEQUENCE [LARGE SCALE GENOMIC DNA]</scope>
</reference>
<dbReference type="Gene3D" id="1.20.5.190">
    <property type="match status" value="1"/>
</dbReference>
<name>A0ABC8TLL0_9AQUA</name>
<feature type="region of interest" description="Disordered" evidence="4">
    <location>
        <begin position="1"/>
        <end position="67"/>
    </location>
</feature>
<feature type="compositionally biased region" description="Polar residues" evidence="4">
    <location>
        <begin position="355"/>
        <end position="365"/>
    </location>
</feature>
<dbReference type="Pfam" id="PF13178">
    <property type="entry name" value="DUF4005"/>
    <property type="match status" value="1"/>
</dbReference>
<dbReference type="PANTHER" id="PTHR32295:SF6">
    <property type="entry name" value="PROTEIN IQ-DOMAIN 18"/>
    <property type="match status" value="1"/>
</dbReference>
<dbReference type="GO" id="GO:0005516">
    <property type="term" value="F:calmodulin binding"/>
    <property type="evidence" value="ECO:0007669"/>
    <property type="project" value="UniProtKB-KW"/>
</dbReference>